<dbReference type="SUPFAM" id="SSF57959">
    <property type="entry name" value="Leucine zipper domain"/>
    <property type="match status" value="1"/>
</dbReference>
<dbReference type="PROSITE" id="PS50217">
    <property type="entry name" value="BZIP"/>
    <property type="match status" value="1"/>
</dbReference>
<protein>
    <recommendedName>
        <fullName evidence="5">BZIP domain-containing protein</fullName>
    </recommendedName>
</protein>
<organism evidence="6 7">
    <name type="scientific">Thamnidium elegans</name>
    <dbReference type="NCBI Taxonomy" id="101142"/>
    <lineage>
        <taxon>Eukaryota</taxon>
        <taxon>Fungi</taxon>
        <taxon>Fungi incertae sedis</taxon>
        <taxon>Mucoromycota</taxon>
        <taxon>Mucoromycotina</taxon>
        <taxon>Mucoromycetes</taxon>
        <taxon>Mucorales</taxon>
        <taxon>Mucorineae</taxon>
        <taxon>Mucoraceae</taxon>
        <taxon>Thamnidium</taxon>
    </lineage>
</organism>
<evidence type="ECO:0000313" key="6">
    <source>
        <dbReference type="EMBL" id="KAG2228828.1"/>
    </source>
</evidence>
<comment type="caution">
    <text evidence="6">The sequence shown here is derived from an EMBL/GenBank/DDBJ whole genome shotgun (WGS) entry which is preliminary data.</text>
</comment>
<evidence type="ECO:0000256" key="2">
    <source>
        <dbReference type="ARBA" id="ARBA00023242"/>
    </source>
</evidence>
<sequence>MASTNLSSIENNESPILSYTSTEQTSSAINPTNVLENQRLSDKRDFSQIDCMDSCNSTFIISCGDADQSIVSNDSSVKITGQQLINKEFYDNGEDSKTRRKAQNRVAQRAFRERKERYVKKLENRIKQMQDNHVHITTQLSLENQQLKSIVCRLREQLCNSVGIQIENKSWFSTANSSSNVNSLCTSPCATTTFKPLQICPSFISENSTSLASSPNNQKKQKRRHTTTNESSTTHYENNKKKASISCQQIKFAISTPATLQADSYNESVRKSEQIPAVQLYPDHKHPANYMIGRKQNITPMLSPTINYNSSSSVTSASSDEDEKNTVTGGNDQEF</sequence>
<dbReference type="EMBL" id="JAEPRE010000351">
    <property type="protein sequence ID" value="KAG2228828.1"/>
    <property type="molecule type" value="Genomic_DNA"/>
</dbReference>
<dbReference type="InterPro" id="IPR004827">
    <property type="entry name" value="bZIP"/>
</dbReference>
<dbReference type="InterPro" id="IPR046347">
    <property type="entry name" value="bZIP_sf"/>
</dbReference>
<dbReference type="GO" id="GO:0090575">
    <property type="term" value="C:RNA polymerase II transcription regulator complex"/>
    <property type="evidence" value="ECO:0007669"/>
    <property type="project" value="TreeGrafter"/>
</dbReference>
<evidence type="ECO:0000259" key="5">
    <source>
        <dbReference type="PROSITE" id="PS50217"/>
    </source>
</evidence>
<feature type="coiled-coil region" evidence="3">
    <location>
        <begin position="112"/>
        <end position="139"/>
    </location>
</feature>
<feature type="compositionally biased region" description="Polar residues" evidence="4">
    <location>
        <begin position="207"/>
        <end position="218"/>
    </location>
</feature>
<dbReference type="Proteomes" id="UP000613177">
    <property type="component" value="Unassembled WGS sequence"/>
</dbReference>
<feature type="compositionally biased region" description="Polar residues" evidence="4">
    <location>
        <begin position="326"/>
        <end position="335"/>
    </location>
</feature>
<comment type="subcellular location">
    <subcellularLocation>
        <location evidence="1">Nucleus</location>
    </subcellularLocation>
</comment>
<feature type="non-terminal residue" evidence="6">
    <location>
        <position position="335"/>
    </location>
</feature>
<dbReference type="CDD" id="cd14688">
    <property type="entry name" value="bZIP_YAP"/>
    <property type="match status" value="1"/>
</dbReference>
<keyword evidence="2" id="KW-0539">Nucleus</keyword>
<evidence type="ECO:0000256" key="1">
    <source>
        <dbReference type="ARBA" id="ARBA00004123"/>
    </source>
</evidence>
<dbReference type="GO" id="GO:0001228">
    <property type="term" value="F:DNA-binding transcription activator activity, RNA polymerase II-specific"/>
    <property type="evidence" value="ECO:0007669"/>
    <property type="project" value="TreeGrafter"/>
</dbReference>
<evidence type="ECO:0000313" key="7">
    <source>
        <dbReference type="Proteomes" id="UP000613177"/>
    </source>
</evidence>
<keyword evidence="7" id="KW-1185">Reference proteome</keyword>
<evidence type="ECO:0000256" key="4">
    <source>
        <dbReference type="SAM" id="MobiDB-lite"/>
    </source>
</evidence>
<accession>A0A8H7SI26</accession>
<feature type="domain" description="BZIP" evidence="5">
    <location>
        <begin position="94"/>
        <end position="157"/>
    </location>
</feature>
<reference evidence="6" key="1">
    <citation type="submission" date="2021-01" db="EMBL/GenBank/DDBJ databases">
        <title>Metabolic potential, ecology and presence of endohyphal bacteria is reflected in genomic diversity of Mucoromycotina.</title>
        <authorList>
            <person name="Muszewska A."/>
            <person name="Okrasinska A."/>
            <person name="Steczkiewicz K."/>
            <person name="Drgas O."/>
            <person name="Orlowska M."/>
            <person name="Perlinska-Lenart U."/>
            <person name="Aleksandrzak-Piekarczyk T."/>
            <person name="Szatraj K."/>
            <person name="Zielenkiewicz U."/>
            <person name="Pilsyk S."/>
            <person name="Malc E."/>
            <person name="Mieczkowski P."/>
            <person name="Kruszewska J.S."/>
            <person name="Biernat P."/>
            <person name="Pawlowska J."/>
        </authorList>
    </citation>
    <scope>NUCLEOTIDE SEQUENCE</scope>
    <source>
        <strain evidence="6">WA0000018081</strain>
    </source>
</reference>
<dbReference type="PROSITE" id="PS00036">
    <property type="entry name" value="BZIP_BASIC"/>
    <property type="match status" value="1"/>
</dbReference>
<dbReference type="InterPro" id="IPR050936">
    <property type="entry name" value="AP-1-like"/>
</dbReference>
<proteinExistence type="predicted"/>
<dbReference type="PANTHER" id="PTHR40621:SF6">
    <property type="entry name" value="AP-1-LIKE TRANSCRIPTION FACTOR YAP1-RELATED"/>
    <property type="match status" value="1"/>
</dbReference>
<evidence type="ECO:0000256" key="3">
    <source>
        <dbReference type="SAM" id="Coils"/>
    </source>
</evidence>
<gene>
    <name evidence="6" type="ORF">INT48_007079</name>
</gene>
<dbReference type="GO" id="GO:0000976">
    <property type="term" value="F:transcription cis-regulatory region binding"/>
    <property type="evidence" value="ECO:0007669"/>
    <property type="project" value="InterPro"/>
</dbReference>
<dbReference type="Pfam" id="PF00170">
    <property type="entry name" value="bZIP_1"/>
    <property type="match status" value="1"/>
</dbReference>
<name>A0A8H7SI26_9FUNG</name>
<keyword evidence="3" id="KW-0175">Coiled coil</keyword>
<dbReference type="SMART" id="SM00338">
    <property type="entry name" value="BRLZ"/>
    <property type="match status" value="1"/>
</dbReference>
<dbReference type="Gene3D" id="1.20.5.170">
    <property type="match status" value="1"/>
</dbReference>
<feature type="region of interest" description="Disordered" evidence="4">
    <location>
        <begin position="303"/>
        <end position="335"/>
    </location>
</feature>
<dbReference type="PANTHER" id="PTHR40621">
    <property type="entry name" value="TRANSCRIPTION FACTOR KAPC-RELATED"/>
    <property type="match status" value="1"/>
</dbReference>
<feature type="region of interest" description="Disordered" evidence="4">
    <location>
        <begin position="207"/>
        <end position="240"/>
    </location>
</feature>
<dbReference type="AlphaFoldDB" id="A0A8H7SI26"/>